<dbReference type="EC" id="4.2.2.-" evidence="4"/>
<feature type="chain" id="PRO_5023571170" description="Probable endolytic peptidoglycan transglycosylase RlpA" evidence="4">
    <location>
        <begin position="22"/>
        <end position="376"/>
    </location>
</feature>
<feature type="domain" description="SPOR" evidence="7">
    <location>
        <begin position="298"/>
        <end position="374"/>
    </location>
</feature>
<dbReference type="SUPFAM" id="SSF110997">
    <property type="entry name" value="Sporulation related repeat"/>
    <property type="match status" value="1"/>
</dbReference>
<evidence type="ECO:0000313" key="9">
    <source>
        <dbReference type="Proteomes" id="UP000321580"/>
    </source>
</evidence>
<feature type="compositionally biased region" description="Polar residues" evidence="6">
    <location>
        <begin position="212"/>
        <end position="221"/>
    </location>
</feature>
<dbReference type="GO" id="GO:0071555">
    <property type="term" value="P:cell wall organization"/>
    <property type="evidence" value="ECO:0007669"/>
    <property type="project" value="UniProtKB-KW"/>
</dbReference>
<feature type="compositionally biased region" description="Polar residues" evidence="6">
    <location>
        <begin position="162"/>
        <end position="172"/>
    </location>
</feature>
<evidence type="ECO:0000256" key="6">
    <source>
        <dbReference type="SAM" id="MobiDB-lite"/>
    </source>
</evidence>
<reference evidence="8 9" key="1">
    <citation type="submission" date="2019-08" db="EMBL/GenBank/DDBJ databases">
        <title>Genome of Phaeodactylibacter luteus.</title>
        <authorList>
            <person name="Bowman J.P."/>
        </authorList>
    </citation>
    <scope>NUCLEOTIDE SEQUENCE [LARGE SCALE GENOMIC DNA]</scope>
    <source>
        <strain evidence="8 9">KCTC 42180</strain>
    </source>
</reference>
<dbReference type="InterPro" id="IPR036680">
    <property type="entry name" value="SPOR-like_sf"/>
</dbReference>
<evidence type="ECO:0000259" key="7">
    <source>
        <dbReference type="PROSITE" id="PS51724"/>
    </source>
</evidence>
<feature type="region of interest" description="Disordered" evidence="6">
    <location>
        <begin position="129"/>
        <end position="176"/>
    </location>
</feature>
<keyword evidence="1 4" id="KW-0732">Signal</keyword>
<feature type="compositionally biased region" description="Polar residues" evidence="6">
    <location>
        <begin position="240"/>
        <end position="250"/>
    </location>
</feature>
<dbReference type="Pfam" id="PF03330">
    <property type="entry name" value="DPBB_1"/>
    <property type="match status" value="1"/>
</dbReference>
<organism evidence="8 9">
    <name type="scientific">Phaeodactylibacter luteus</name>
    <dbReference type="NCBI Taxonomy" id="1564516"/>
    <lineage>
        <taxon>Bacteria</taxon>
        <taxon>Pseudomonadati</taxon>
        <taxon>Bacteroidota</taxon>
        <taxon>Saprospiria</taxon>
        <taxon>Saprospirales</taxon>
        <taxon>Haliscomenobacteraceae</taxon>
        <taxon>Phaeodactylibacter</taxon>
    </lineage>
</organism>
<gene>
    <name evidence="4" type="primary">rlpA</name>
    <name evidence="8" type="ORF">FRY97_02425</name>
</gene>
<name>A0A5C6S3E4_9BACT</name>
<dbReference type="Proteomes" id="UP000321580">
    <property type="component" value="Unassembled WGS sequence"/>
</dbReference>
<accession>A0A5C6S3E4</accession>
<dbReference type="PANTHER" id="PTHR34183:SF8">
    <property type="entry name" value="ENDOLYTIC PEPTIDOGLYCAN TRANSGLYCOSYLASE RLPA-RELATED"/>
    <property type="match status" value="1"/>
</dbReference>
<dbReference type="OrthoDB" id="9779128at2"/>
<evidence type="ECO:0000256" key="2">
    <source>
        <dbReference type="ARBA" id="ARBA00023239"/>
    </source>
</evidence>
<dbReference type="InterPro" id="IPR036908">
    <property type="entry name" value="RlpA-like_sf"/>
</dbReference>
<dbReference type="Gene3D" id="2.40.40.10">
    <property type="entry name" value="RlpA-like domain"/>
    <property type="match status" value="1"/>
</dbReference>
<keyword evidence="2 4" id="KW-0456">Lyase</keyword>
<dbReference type="InterPro" id="IPR034718">
    <property type="entry name" value="RlpA"/>
</dbReference>
<evidence type="ECO:0000256" key="4">
    <source>
        <dbReference type="HAMAP-Rule" id="MF_02071"/>
    </source>
</evidence>
<feature type="region of interest" description="Disordered" evidence="6">
    <location>
        <begin position="206"/>
        <end position="227"/>
    </location>
</feature>
<dbReference type="InterPro" id="IPR012997">
    <property type="entry name" value="RplA"/>
</dbReference>
<dbReference type="GO" id="GO:0000270">
    <property type="term" value="P:peptidoglycan metabolic process"/>
    <property type="evidence" value="ECO:0007669"/>
    <property type="project" value="UniProtKB-UniRule"/>
</dbReference>
<keyword evidence="9" id="KW-1185">Reference proteome</keyword>
<comment type="function">
    <text evidence="4">Lytic transglycosylase with a strong preference for naked glycan strands that lack stem peptides.</text>
</comment>
<comment type="caution">
    <text evidence="8">The sequence shown here is derived from an EMBL/GenBank/DDBJ whole genome shotgun (WGS) entry which is preliminary data.</text>
</comment>
<keyword evidence="3 4" id="KW-0961">Cell wall biogenesis/degradation</keyword>
<dbReference type="RefSeq" id="WP_147165831.1">
    <property type="nucleotide sequence ID" value="NZ_VOOR01000003.1"/>
</dbReference>
<feature type="signal peptide" evidence="4">
    <location>
        <begin position="1"/>
        <end position="21"/>
    </location>
</feature>
<evidence type="ECO:0000256" key="5">
    <source>
        <dbReference type="RuleBase" id="RU003495"/>
    </source>
</evidence>
<dbReference type="PROSITE" id="PS51724">
    <property type="entry name" value="SPOR"/>
    <property type="match status" value="1"/>
</dbReference>
<proteinExistence type="inferred from homology"/>
<feature type="compositionally biased region" description="Polar residues" evidence="6">
    <location>
        <begin position="259"/>
        <end position="271"/>
    </location>
</feature>
<evidence type="ECO:0000313" key="8">
    <source>
        <dbReference type="EMBL" id="TXB68944.1"/>
    </source>
</evidence>
<dbReference type="Pfam" id="PF05036">
    <property type="entry name" value="SPOR"/>
    <property type="match status" value="1"/>
</dbReference>
<evidence type="ECO:0000256" key="3">
    <source>
        <dbReference type="ARBA" id="ARBA00023316"/>
    </source>
</evidence>
<dbReference type="SUPFAM" id="SSF50685">
    <property type="entry name" value="Barwin-like endoglucanases"/>
    <property type="match status" value="1"/>
</dbReference>
<feature type="compositionally biased region" description="Low complexity" evidence="6">
    <location>
        <begin position="146"/>
        <end position="156"/>
    </location>
</feature>
<dbReference type="EMBL" id="VOOR01000003">
    <property type="protein sequence ID" value="TXB68944.1"/>
    <property type="molecule type" value="Genomic_DNA"/>
</dbReference>
<dbReference type="NCBIfam" id="TIGR00413">
    <property type="entry name" value="rlpA"/>
    <property type="match status" value="1"/>
</dbReference>
<dbReference type="GO" id="GO:0008932">
    <property type="term" value="F:lytic endotransglycosylase activity"/>
    <property type="evidence" value="ECO:0007669"/>
    <property type="project" value="UniProtKB-UniRule"/>
</dbReference>
<dbReference type="HAMAP" id="MF_02071">
    <property type="entry name" value="RlpA"/>
    <property type="match status" value="1"/>
</dbReference>
<dbReference type="InterPro" id="IPR007730">
    <property type="entry name" value="SPOR-like_dom"/>
</dbReference>
<sequence precursor="true">MRLAVTFTLLFLGTALSNVFAQQYPSNSASGQQTGVAVYYADYLHGRITAMGEVYRRDEYTAAHKTLPKGTLLRVTRLDNNLSTVVRVNDRGPFDEGVLIDLSKVAAMDIGLLKDGRATVQIEVVGYSETNPRSGRLPGALTAKSAPAQQQPQQPQGYASYGASSYRPQAQSEPRYYASRQYPAAAASTPQPIRQAAARNNDLVAKGGAPVSYNQQQSQRINPADAPVRNWEQQLQIDRYSNQGLQSRRPGSTYEEPVTSPQQAAMPQGYSQVGGGLAARAPGTQLTAKSAAPAASSRAESGKFAIQLASYQNPDNANRQVNELKAKGFEQVYLWKKGGLNKVVIASFRTKQDAQQYLDNIRRDHLMDGLVIPVQQ</sequence>
<evidence type="ECO:0000256" key="1">
    <source>
        <dbReference type="ARBA" id="ARBA00022729"/>
    </source>
</evidence>
<dbReference type="PANTHER" id="PTHR34183">
    <property type="entry name" value="ENDOLYTIC PEPTIDOGLYCAN TRANSGLYCOSYLASE RLPA"/>
    <property type="match status" value="1"/>
</dbReference>
<dbReference type="AlphaFoldDB" id="A0A5C6S3E4"/>
<dbReference type="GO" id="GO:0042834">
    <property type="term" value="F:peptidoglycan binding"/>
    <property type="evidence" value="ECO:0007669"/>
    <property type="project" value="InterPro"/>
</dbReference>
<dbReference type="InterPro" id="IPR009009">
    <property type="entry name" value="RlpA-like_DPBB"/>
</dbReference>
<feature type="region of interest" description="Disordered" evidence="6">
    <location>
        <begin position="240"/>
        <end position="276"/>
    </location>
</feature>
<protein>
    <recommendedName>
        <fullName evidence="4">Probable endolytic peptidoglycan transglycosylase RlpA</fullName>
        <ecNumber evidence="4">4.2.2.-</ecNumber>
    </recommendedName>
</protein>
<dbReference type="Gene3D" id="3.30.70.1070">
    <property type="entry name" value="Sporulation related repeat"/>
    <property type="match status" value="1"/>
</dbReference>
<comment type="similarity">
    <text evidence="4 5">Belongs to the RlpA family.</text>
</comment>
<dbReference type="CDD" id="cd22268">
    <property type="entry name" value="DPBB_RlpA-like"/>
    <property type="match status" value="1"/>
</dbReference>